<protein>
    <submittedName>
        <fullName evidence="2">Uncharacterized protein</fullName>
    </submittedName>
</protein>
<evidence type="ECO:0000256" key="1">
    <source>
        <dbReference type="SAM" id="MobiDB-lite"/>
    </source>
</evidence>
<comment type="caution">
    <text evidence="2">The sequence shown here is derived from an EMBL/GenBank/DDBJ whole genome shotgun (WGS) entry which is preliminary data.</text>
</comment>
<feature type="compositionally biased region" description="Polar residues" evidence="1">
    <location>
        <begin position="17"/>
        <end position="32"/>
    </location>
</feature>
<evidence type="ECO:0000313" key="2">
    <source>
        <dbReference type="EMBL" id="CAF0990268.1"/>
    </source>
</evidence>
<organism evidence="2 3">
    <name type="scientific">Adineta ricciae</name>
    <name type="common">Rotifer</name>
    <dbReference type="NCBI Taxonomy" id="249248"/>
    <lineage>
        <taxon>Eukaryota</taxon>
        <taxon>Metazoa</taxon>
        <taxon>Spiralia</taxon>
        <taxon>Gnathifera</taxon>
        <taxon>Rotifera</taxon>
        <taxon>Eurotatoria</taxon>
        <taxon>Bdelloidea</taxon>
        <taxon>Adinetida</taxon>
        <taxon>Adinetidae</taxon>
        <taxon>Adineta</taxon>
    </lineage>
</organism>
<feature type="region of interest" description="Disordered" evidence="1">
    <location>
        <begin position="200"/>
        <end position="259"/>
    </location>
</feature>
<feature type="compositionally biased region" description="Polar residues" evidence="1">
    <location>
        <begin position="130"/>
        <end position="140"/>
    </location>
</feature>
<keyword evidence="3" id="KW-1185">Reference proteome</keyword>
<feature type="region of interest" description="Disordered" evidence="1">
    <location>
        <begin position="130"/>
        <end position="182"/>
    </location>
</feature>
<dbReference type="AlphaFoldDB" id="A0A814G280"/>
<feature type="region of interest" description="Disordered" evidence="1">
    <location>
        <begin position="403"/>
        <end position="443"/>
    </location>
</feature>
<feature type="compositionally biased region" description="Low complexity" evidence="1">
    <location>
        <begin position="421"/>
        <end position="440"/>
    </location>
</feature>
<feature type="compositionally biased region" description="Polar residues" evidence="1">
    <location>
        <begin position="150"/>
        <end position="171"/>
    </location>
</feature>
<name>A0A814G280_ADIRI</name>
<evidence type="ECO:0000313" key="3">
    <source>
        <dbReference type="Proteomes" id="UP000663828"/>
    </source>
</evidence>
<proteinExistence type="predicted"/>
<feature type="compositionally biased region" description="Polar residues" evidence="1">
    <location>
        <begin position="54"/>
        <end position="96"/>
    </location>
</feature>
<accession>A0A814G280</accession>
<feature type="compositionally biased region" description="Polar residues" evidence="1">
    <location>
        <begin position="201"/>
        <end position="217"/>
    </location>
</feature>
<gene>
    <name evidence="2" type="ORF">XAT740_LOCUS12657</name>
</gene>
<feature type="region of interest" description="Disordered" evidence="1">
    <location>
        <begin position="1"/>
        <end position="36"/>
    </location>
</feature>
<dbReference type="EMBL" id="CAJNOR010000719">
    <property type="protein sequence ID" value="CAF0990268.1"/>
    <property type="molecule type" value="Genomic_DNA"/>
</dbReference>
<feature type="compositionally biased region" description="Polar residues" evidence="1">
    <location>
        <begin position="241"/>
        <end position="257"/>
    </location>
</feature>
<feature type="region of interest" description="Disordered" evidence="1">
    <location>
        <begin position="54"/>
        <end position="102"/>
    </location>
</feature>
<reference evidence="2" key="1">
    <citation type="submission" date="2021-02" db="EMBL/GenBank/DDBJ databases">
        <authorList>
            <person name="Nowell W R."/>
        </authorList>
    </citation>
    <scope>NUCLEOTIDE SEQUENCE</scope>
</reference>
<dbReference type="Proteomes" id="UP000663828">
    <property type="component" value="Unassembled WGS sequence"/>
</dbReference>
<sequence>MYLATSDPVNGVDMDDSSQTQQANTPSVTSNASPLSSPCCSTLLVIDDNSNSTDSAVITNDTPANLPSPNAQTSHVQGASSSSSLQTADTTDSTPEQQRRRNSSIAKLLGGQPLNNQQYKEINQQILDDQSAQNVPNNSDNKIDGEIQRSRSSITRTILMNAEQNKSTMTNVDKPGPPSPGYSKDFEYLIRRELDVEHSPLTLQRDSSKPSVFQSLNGIRKSPVEPQSPTNSKLKRKRTQPKQTVPLPTTNKSSNMPPFSIRDPFELDSSSPSMGPPINHVPHPRAHQHQNELFHFDRLSRHYRHQSQPPVLTQHQQQYSLPMNNSASFRYPKTNIPPIYAQFKTHSDHVSTASSPYGYARFPQTPELTLPAPVSPLSVHATSPSTMSQYFIRAPSRKTKAAISRSDISEIPMQRSFSNTSHQSNASLSSVSSSSSSSPSEYCAPLKKRLLQSYKNEHQSSSSS</sequence>